<keyword evidence="4 9" id="KW-1133">Transmembrane helix</keyword>
<organism evidence="10 11">
    <name type="scientific">Polypedilum vanderplanki</name>
    <name type="common">Sleeping chironomid midge</name>
    <dbReference type="NCBI Taxonomy" id="319348"/>
    <lineage>
        <taxon>Eukaryota</taxon>
        <taxon>Metazoa</taxon>
        <taxon>Ecdysozoa</taxon>
        <taxon>Arthropoda</taxon>
        <taxon>Hexapoda</taxon>
        <taxon>Insecta</taxon>
        <taxon>Pterygota</taxon>
        <taxon>Neoptera</taxon>
        <taxon>Endopterygota</taxon>
        <taxon>Diptera</taxon>
        <taxon>Nematocera</taxon>
        <taxon>Chironomoidea</taxon>
        <taxon>Chironomidae</taxon>
        <taxon>Chironominae</taxon>
        <taxon>Polypedilum</taxon>
        <taxon>Polypedilum</taxon>
    </lineage>
</organism>
<keyword evidence="3 9" id="KW-0812">Transmembrane</keyword>
<evidence type="ECO:0000256" key="3">
    <source>
        <dbReference type="ARBA" id="ARBA00022692"/>
    </source>
</evidence>
<dbReference type="Gene3D" id="1.10.287.70">
    <property type="match status" value="1"/>
</dbReference>
<proteinExistence type="predicted"/>
<comment type="subcellular location">
    <subcellularLocation>
        <location evidence="1">Cell membrane</location>
        <topology evidence="1">Multi-pass membrane protein</topology>
    </subcellularLocation>
</comment>
<gene>
    <name evidence="10" type="ORF">PVAND_016645</name>
</gene>
<feature type="transmembrane region" description="Helical" evidence="9">
    <location>
        <begin position="220"/>
        <end position="244"/>
    </location>
</feature>
<evidence type="ECO:0000256" key="4">
    <source>
        <dbReference type="ARBA" id="ARBA00022989"/>
    </source>
</evidence>
<evidence type="ECO:0000256" key="7">
    <source>
        <dbReference type="ARBA" id="ARBA00023180"/>
    </source>
</evidence>
<sequence length="559" mass="65556">MYSYFICEQNSSTLKLVTHEWFEYGSCNKRKLVALNKFDINSKRWQKNLTNHEKFKNFNQCEIKVQDQFNVTRHKTRKTLPFQLPFMEIVAEYANFTLNFTLIPVNNSQLEIRAGFITFHYKYSITSFYQTVNLGLIVTDGELFTDYEKLLLPFDKTTWILLIGTFFVKFMIIFIVNQNKSGQLQKIIFVKGINFPALNVVSTFFGIPQARLPKNSFARFVLMMLIIFCLIIRTAYQGVLFDYMNSDMRKPRAKTIDEVFEKNFTILSHKSHIGNLFVESLSPERRKNVKNDGINVHDYQKSTSEILKQNKPKTAVVAEEHLEMVLIGIFKIKPNRIEGNIFTIPVGIGMYKNHFMYDSVEEIMKMSLSSGIFNQHLKYYRWKTGQTRVSKNSLPDKKILTMENLSYGFNIWLIACAFAILQFIFELIFKEISKRFQKVEATKEIKMMEKKEFNEETSKKSFIEVENLEEVESEAILIQNEIKSTNESQETLNNLSKNVKKATENLNETETKTLEVCDRIEDENKSKEEDLNKINFIDGEKIEIHKEMIENDLEIMDLK</sequence>
<name>A0A9J6BG12_POLVA</name>
<evidence type="ECO:0000256" key="8">
    <source>
        <dbReference type="SAM" id="Coils"/>
    </source>
</evidence>
<evidence type="ECO:0000256" key="2">
    <source>
        <dbReference type="ARBA" id="ARBA00022475"/>
    </source>
</evidence>
<evidence type="ECO:0000313" key="11">
    <source>
        <dbReference type="Proteomes" id="UP001107558"/>
    </source>
</evidence>
<feature type="transmembrane region" description="Helical" evidence="9">
    <location>
        <begin position="159"/>
        <end position="176"/>
    </location>
</feature>
<dbReference type="AlphaFoldDB" id="A0A9J6BG12"/>
<keyword evidence="7" id="KW-0325">Glycoprotein</keyword>
<dbReference type="InterPro" id="IPR052192">
    <property type="entry name" value="Insect_Ionotropic_Sensory_Rcpt"/>
</dbReference>
<accession>A0A9J6BG12</accession>
<evidence type="ECO:0000256" key="9">
    <source>
        <dbReference type="SAM" id="Phobius"/>
    </source>
</evidence>
<keyword evidence="11" id="KW-1185">Reference proteome</keyword>
<protein>
    <submittedName>
        <fullName evidence="10">Uncharacterized protein</fullName>
    </submittedName>
</protein>
<feature type="coiled-coil region" evidence="8">
    <location>
        <begin position="468"/>
        <end position="512"/>
    </location>
</feature>
<dbReference type="Proteomes" id="UP001107558">
    <property type="component" value="Chromosome 4"/>
</dbReference>
<keyword evidence="8" id="KW-0175">Coiled coil</keyword>
<feature type="transmembrane region" description="Helical" evidence="9">
    <location>
        <begin position="188"/>
        <end position="208"/>
    </location>
</feature>
<evidence type="ECO:0000256" key="1">
    <source>
        <dbReference type="ARBA" id="ARBA00004651"/>
    </source>
</evidence>
<reference evidence="10" key="1">
    <citation type="submission" date="2021-03" db="EMBL/GenBank/DDBJ databases">
        <title>Chromosome level genome of the anhydrobiotic midge Polypedilum vanderplanki.</title>
        <authorList>
            <person name="Yoshida Y."/>
            <person name="Kikawada T."/>
            <person name="Gusev O."/>
        </authorList>
    </citation>
    <scope>NUCLEOTIDE SEQUENCE</scope>
    <source>
        <strain evidence="10">NIAS01</strain>
        <tissue evidence="10">Whole body or cell culture</tissue>
    </source>
</reference>
<feature type="transmembrane region" description="Helical" evidence="9">
    <location>
        <begin position="407"/>
        <end position="429"/>
    </location>
</feature>
<comment type="caution">
    <text evidence="10">The sequence shown here is derived from an EMBL/GenBank/DDBJ whole genome shotgun (WGS) entry which is preliminary data.</text>
</comment>
<dbReference type="OrthoDB" id="7687957at2759"/>
<dbReference type="PANTHER" id="PTHR42643:SF30">
    <property type="entry name" value="IONOTROPIC RECEPTOR 40A-RELATED"/>
    <property type="match status" value="1"/>
</dbReference>
<evidence type="ECO:0000256" key="5">
    <source>
        <dbReference type="ARBA" id="ARBA00023136"/>
    </source>
</evidence>
<keyword evidence="6" id="KW-0675">Receptor</keyword>
<evidence type="ECO:0000256" key="6">
    <source>
        <dbReference type="ARBA" id="ARBA00023170"/>
    </source>
</evidence>
<keyword evidence="5 9" id="KW-0472">Membrane</keyword>
<dbReference type="EMBL" id="JADBJN010000004">
    <property type="protein sequence ID" value="KAG5668717.1"/>
    <property type="molecule type" value="Genomic_DNA"/>
</dbReference>
<evidence type="ECO:0000313" key="10">
    <source>
        <dbReference type="EMBL" id="KAG5668717.1"/>
    </source>
</evidence>
<dbReference type="GO" id="GO:0005886">
    <property type="term" value="C:plasma membrane"/>
    <property type="evidence" value="ECO:0007669"/>
    <property type="project" value="UniProtKB-SubCell"/>
</dbReference>
<keyword evidence="2" id="KW-1003">Cell membrane</keyword>
<dbReference type="PANTHER" id="PTHR42643">
    <property type="entry name" value="IONOTROPIC RECEPTOR 20A-RELATED"/>
    <property type="match status" value="1"/>
</dbReference>